<evidence type="ECO:0000313" key="2">
    <source>
        <dbReference type="Proteomes" id="UP000594364"/>
    </source>
</evidence>
<accession>A0A7U3Q188</accession>
<evidence type="ECO:0000313" key="1">
    <source>
        <dbReference type="EMBL" id="QPH16195.1"/>
    </source>
</evidence>
<sequence>MPSNLVVPLPSLSCKKSTKAPATYLPTASIEARGIFPDELDIRPVLEAVTSILPAFQQQSTSARKAWKPAQGPKTSSPLLSECNPPYLADSVWKLLHGHLSGLRGINTFWFGIRAAAFKRIGYQMVDNSVNVATTS</sequence>
<reference evidence="1 2" key="1">
    <citation type="journal article" date="2018" name="PLoS Genet.">
        <title>Repeat elements organise 3D genome structure and mediate transcription in the filamentous fungus Epichloe festucae.</title>
        <authorList>
            <person name="Winter D.J."/>
            <person name="Ganley A.R.D."/>
            <person name="Young C.A."/>
            <person name="Liachko I."/>
            <person name="Schardl C.L."/>
            <person name="Dupont P.Y."/>
            <person name="Berry D."/>
            <person name="Ram A."/>
            <person name="Scott B."/>
            <person name="Cox M.P."/>
        </authorList>
    </citation>
    <scope>NUCLEOTIDE SEQUENCE [LARGE SCALE GENOMIC DNA]</scope>
    <source>
        <strain evidence="1 2">Fl1</strain>
    </source>
</reference>
<keyword evidence="2" id="KW-1185">Reference proteome</keyword>
<proteinExistence type="predicted"/>
<organism evidence="1 2">
    <name type="scientific">Epichloe festucae (strain Fl1)</name>
    <dbReference type="NCBI Taxonomy" id="877507"/>
    <lineage>
        <taxon>Eukaryota</taxon>
        <taxon>Fungi</taxon>
        <taxon>Dikarya</taxon>
        <taxon>Ascomycota</taxon>
        <taxon>Pezizomycotina</taxon>
        <taxon>Sordariomycetes</taxon>
        <taxon>Hypocreomycetidae</taxon>
        <taxon>Hypocreales</taxon>
        <taxon>Clavicipitaceae</taxon>
        <taxon>Epichloe</taxon>
    </lineage>
</organism>
<dbReference type="EMBL" id="CP031390">
    <property type="protein sequence ID" value="QPH16195.1"/>
    <property type="molecule type" value="Genomic_DNA"/>
</dbReference>
<protein>
    <submittedName>
        <fullName evidence="1">Uncharacterized protein</fullName>
    </submittedName>
</protein>
<dbReference type="AlphaFoldDB" id="A0A7U3Q188"/>
<dbReference type="Proteomes" id="UP000594364">
    <property type="component" value="Chromosome 6"/>
</dbReference>
<name>A0A7U3Q188_EPIFF</name>
<gene>
    <name evidence="1" type="ORF">C2857_000771</name>
</gene>